<feature type="transmembrane region" description="Helical" evidence="5">
    <location>
        <begin position="27"/>
        <end position="43"/>
    </location>
</feature>
<evidence type="ECO:0000256" key="1">
    <source>
        <dbReference type="ARBA" id="ARBA00004141"/>
    </source>
</evidence>
<dbReference type="EMBL" id="CP106877">
    <property type="protein sequence ID" value="WAA11630.1"/>
    <property type="molecule type" value="Genomic_DNA"/>
</dbReference>
<evidence type="ECO:0000313" key="6">
    <source>
        <dbReference type="EMBL" id="WAA11630.1"/>
    </source>
</evidence>
<gene>
    <name evidence="6" type="ORF">OE105_08335</name>
</gene>
<sequence>MLNVILLILLFMGFIVGLRRGLVLQLIHLTSFFIAFLLAALYYEELALRLSLWIPYPTIGDGTTLQMVLDMVNGEEAFYKGIAFFLIFFVVKILLHIIGSMIDFLANIPIIKQLNGWLGALLGFFEVYLILFVILYILALLPIEYIQDLIRNSSIASGIIEHTPIFSKKLQDMWLN</sequence>
<dbReference type="GO" id="GO:0009403">
    <property type="term" value="P:toxin biosynthetic process"/>
    <property type="evidence" value="ECO:0007669"/>
    <property type="project" value="InterPro"/>
</dbReference>
<evidence type="ECO:0000256" key="3">
    <source>
        <dbReference type="ARBA" id="ARBA00022989"/>
    </source>
</evidence>
<feature type="transmembrane region" description="Helical" evidence="5">
    <location>
        <begin position="77"/>
        <end position="98"/>
    </location>
</feature>
<evidence type="ECO:0000256" key="2">
    <source>
        <dbReference type="ARBA" id="ARBA00022692"/>
    </source>
</evidence>
<dbReference type="PANTHER" id="PTHR37306:SF1">
    <property type="entry name" value="COLICIN V PRODUCTION PROTEIN"/>
    <property type="match status" value="1"/>
</dbReference>
<reference evidence="6" key="1">
    <citation type="submission" date="2022-09" db="EMBL/GenBank/DDBJ databases">
        <title>Complete Genomes of Fervidibacillus albus and Fervidibacillus halotolerans isolated from tidal flat sediments.</title>
        <authorList>
            <person name="Kwon K.K."/>
            <person name="Yang S.-H."/>
            <person name="Park M.J."/>
            <person name="Oh H.-M."/>
        </authorList>
    </citation>
    <scope>NUCLEOTIDE SEQUENCE</scope>
    <source>
        <strain evidence="6">MEBiC13594</strain>
    </source>
</reference>
<accession>A0A9E8LYJ3</accession>
<comment type="subcellular location">
    <subcellularLocation>
        <location evidence="1">Membrane</location>
        <topology evidence="1">Multi-pass membrane protein</topology>
    </subcellularLocation>
</comment>
<keyword evidence="7" id="KW-1185">Reference proteome</keyword>
<keyword evidence="4 5" id="KW-0472">Membrane</keyword>
<protein>
    <submittedName>
        <fullName evidence="6">CvpA family protein</fullName>
    </submittedName>
</protein>
<evidence type="ECO:0000313" key="7">
    <source>
        <dbReference type="Proteomes" id="UP001164726"/>
    </source>
</evidence>
<dbReference type="AlphaFoldDB" id="A0A9E8LYJ3"/>
<proteinExistence type="predicted"/>
<keyword evidence="2 5" id="KW-0812">Transmembrane</keyword>
<feature type="transmembrane region" description="Helical" evidence="5">
    <location>
        <begin position="118"/>
        <end position="141"/>
    </location>
</feature>
<dbReference type="GO" id="GO:0016020">
    <property type="term" value="C:membrane"/>
    <property type="evidence" value="ECO:0007669"/>
    <property type="project" value="UniProtKB-SubCell"/>
</dbReference>
<dbReference type="PANTHER" id="PTHR37306">
    <property type="entry name" value="COLICIN V PRODUCTION PROTEIN"/>
    <property type="match status" value="1"/>
</dbReference>
<dbReference type="Pfam" id="PF02674">
    <property type="entry name" value="Colicin_V"/>
    <property type="match status" value="1"/>
</dbReference>
<name>A0A9E8LYJ3_9BACI</name>
<keyword evidence="3 5" id="KW-1133">Transmembrane helix</keyword>
<dbReference type="RefSeq" id="WP_275419743.1">
    <property type="nucleotide sequence ID" value="NZ_CP106877.1"/>
</dbReference>
<evidence type="ECO:0000256" key="5">
    <source>
        <dbReference type="SAM" id="Phobius"/>
    </source>
</evidence>
<dbReference type="Proteomes" id="UP001164726">
    <property type="component" value="Chromosome"/>
</dbReference>
<dbReference type="InterPro" id="IPR003825">
    <property type="entry name" value="Colicin-V_CvpA"/>
</dbReference>
<organism evidence="6 7">
    <name type="scientific">Fervidibacillus halotolerans</name>
    <dbReference type="NCBI Taxonomy" id="2980027"/>
    <lineage>
        <taxon>Bacteria</taxon>
        <taxon>Bacillati</taxon>
        <taxon>Bacillota</taxon>
        <taxon>Bacilli</taxon>
        <taxon>Bacillales</taxon>
        <taxon>Bacillaceae</taxon>
        <taxon>Fervidibacillus</taxon>
    </lineage>
</organism>
<dbReference type="KEGG" id="fhl:OE105_08335"/>
<evidence type="ECO:0000256" key="4">
    <source>
        <dbReference type="ARBA" id="ARBA00023136"/>
    </source>
</evidence>